<feature type="compositionally biased region" description="Low complexity" evidence="1">
    <location>
        <begin position="348"/>
        <end position="357"/>
    </location>
</feature>
<feature type="compositionally biased region" description="Basic and acidic residues" evidence="1">
    <location>
        <begin position="192"/>
        <end position="205"/>
    </location>
</feature>
<evidence type="ECO:0000256" key="1">
    <source>
        <dbReference type="SAM" id="MobiDB-lite"/>
    </source>
</evidence>
<feature type="region of interest" description="Disordered" evidence="1">
    <location>
        <begin position="282"/>
        <end position="531"/>
    </location>
</feature>
<feature type="compositionally biased region" description="Low complexity" evidence="1">
    <location>
        <begin position="370"/>
        <end position="383"/>
    </location>
</feature>
<feature type="compositionally biased region" description="Basic and acidic residues" evidence="1">
    <location>
        <begin position="109"/>
        <end position="132"/>
    </location>
</feature>
<feature type="compositionally biased region" description="Polar residues" evidence="1">
    <location>
        <begin position="137"/>
        <end position="153"/>
    </location>
</feature>
<protein>
    <submittedName>
        <fullName evidence="2">Uncharacterized protein</fullName>
    </submittedName>
</protein>
<sequence length="582" mass="61579">MTTRTRRLQVKPIFASLDCCEKHETKEEAINAFNEAMQNGFVKIQGSFNKPYKSPRIYPPVTCPPHPVINLASGAPKPPSPPPSPPAFTPAFTPAPAPPPPPPSTYPSLDEKSSQFDDRNVTKRSPQREKRAVNTFDGRSSRSTYTQNQSSPTKGGCGSNCHHHCCCHCCCAGNHSCRSAATNPVSAPPSPNRERRQVMKERKPEPTLTTSSRQVASAISRSKTAPAPSVQSSTPRAPLSSTISRTQSASAVQFSSPLASSSQYRSVSRSGPQDIVFLSDSETELDEDSEAESSGPEDVTPSPSRAKLLSPLSYHAHVPASGSTSRAASSPVSVNHGKAARESHNESGLEPESSGPEDVTPSPSRAKLLSPSSSHAHVPASTSRAASSPVSVNHGKAARESYDESGLEPESSGPEDVTPLHSRAKLLSPLSSHAHVPASTSGAGGVWRSSPGPVNHGKAETRLSPRERQKESGSELESSGPEDVTPSPSRAKLLSPLISPKLKATGATAGFSPCNSPSGSPRKRDAASTPIAVTRTVNVTSPRRTPNLESNDLVLTHVPAVVYNESDDPRSPIQRNRVHVSS</sequence>
<keyword evidence="3" id="KW-1185">Reference proteome</keyword>
<feature type="compositionally biased region" description="Polar residues" evidence="1">
    <location>
        <begin position="207"/>
        <end position="244"/>
    </location>
</feature>
<feature type="compositionally biased region" description="Polar residues" evidence="1">
    <location>
        <begin position="321"/>
        <end position="333"/>
    </location>
</feature>
<dbReference type="OrthoDB" id="3270804at2759"/>
<dbReference type="AlphaFoldDB" id="A0A6A4ILG6"/>
<accession>A0A6A4ILG6</accession>
<feature type="compositionally biased region" description="Acidic residues" evidence="1">
    <location>
        <begin position="282"/>
        <end position="291"/>
    </location>
</feature>
<feature type="region of interest" description="Disordered" evidence="1">
    <location>
        <begin position="69"/>
        <end position="153"/>
    </location>
</feature>
<dbReference type="Proteomes" id="UP000799118">
    <property type="component" value="Unassembled WGS sequence"/>
</dbReference>
<feature type="compositionally biased region" description="Pro residues" evidence="1">
    <location>
        <begin position="76"/>
        <end position="105"/>
    </location>
</feature>
<organism evidence="2 3">
    <name type="scientific">Gymnopus androsaceus JB14</name>
    <dbReference type="NCBI Taxonomy" id="1447944"/>
    <lineage>
        <taxon>Eukaryota</taxon>
        <taxon>Fungi</taxon>
        <taxon>Dikarya</taxon>
        <taxon>Basidiomycota</taxon>
        <taxon>Agaricomycotina</taxon>
        <taxon>Agaricomycetes</taxon>
        <taxon>Agaricomycetidae</taxon>
        <taxon>Agaricales</taxon>
        <taxon>Marasmiineae</taxon>
        <taxon>Omphalotaceae</taxon>
        <taxon>Gymnopus</taxon>
    </lineage>
</organism>
<feature type="region of interest" description="Disordered" evidence="1">
    <location>
        <begin position="180"/>
        <end position="244"/>
    </location>
</feature>
<dbReference type="EMBL" id="ML769383">
    <property type="protein sequence ID" value="KAE9411461.1"/>
    <property type="molecule type" value="Genomic_DNA"/>
</dbReference>
<evidence type="ECO:0000313" key="3">
    <source>
        <dbReference type="Proteomes" id="UP000799118"/>
    </source>
</evidence>
<feature type="compositionally biased region" description="Low complexity" evidence="1">
    <location>
        <begin position="492"/>
        <end position="503"/>
    </location>
</feature>
<evidence type="ECO:0000313" key="2">
    <source>
        <dbReference type="EMBL" id="KAE9411461.1"/>
    </source>
</evidence>
<feature type="compositionally biased region" description="Basic and acidic residues" evidence="1">
    <location>
        <begin position="457"/>
        <end position="473"/>
    </location>
</feature>
<name>A0A6A4ILG6_9AGAR</name>
<dbReference type="PRINTS" id="PR01217">
    <property type="entry name" value="PRICHEXTENSN"/>
</dbReference>
<proteinExistence type="predicted"/>
<reference evidence="2" key="1">
    <citation type="journal article" date="2019" name="Environ. Microbiol.">
        <title>Fungal ecological strategies reflected in gene transcription - a case study of two litter decomposers.</title>
        <authorList>
            <person name="Barbi F."/>
            <person name="Kohler A."/>
            <person name="Barry K."/>
            <person name="Baskaran P."/>
            <person name="Daum C."/>
            <person name="Fauchery L."/>
            <person name="Ihrmark K."/>
            <person name="Kuo A."/>
            <person name="LaButti K."/>
            <person name="Lipzen A."/>
            <person name="Morin E."/>
            <person name="Grigoriev I.V."/>
            <person name="Henrissat B."/>
            <person name="Lindahl B."/>
            <person name="Martin F."/>
        </authorList>
    </citation>
    <scope>NUCLEOTIDE SEQUENCE</scope>
    <source>
        <strain evidence="2">JB14</strain>
    </source>
</reference>
<gene>
    <name evidence="2" type="ORF">BT96DRAFT_13441</name>
</gene>